<accession>A0A158A2U6</accession>
<comment type="caution">
    <text evidence="2">The sequence shown here is derived from an EMBL/GenBank/DDBJ whole genome shotgun (WGS) entry which is preliminary data.</text>
</comment>
<dbReference type="OrthoDB" id="9796125at2"/>
<feature type="domain" description="DUF4387" evidence="1">
    <location>
        <begin position="4"/>
        <end position="99"/>
    </location>
</feature>
<dbReference type="Pfam" id="PF14330">
    <property type="entry name" value="DUF4387"/>
    <property type="match status" value="1"/>
</dbReference>
<dbReference type="EMBL" id="FCOX02000004">
    <property type="protein sequence ID" value="SAK51427.1"/>
    <property type="molecule type" value="Genomic_DNA"/>
</dbReference>
<dbReference type="RefSeq" id="WP_062603474.1">
    <property type="nucleotide sequence ID" value="NZ_FCOX02000004.1"/>
</dbReference>
<evidence type="ECO:0000313" key="3">
    <source>
        <dbReference type="Proteomes" id="UP000071859"/>
    </source>
</evidence>
<evidence type="ECO:0000259" key="1">
    <source>
        <dbReference type="Pfam" id="PF14330"/>
    </source>
</evidence>
<protein>
    <recommendedName>
        <fullName evidence="1">DUF4387 domain-containing protein</fullName>
    </recommendedName>
</protein>
<reference evidence="2" key="1">
    <citation type="submission" date="2016-01" db="EMBL/GenBank/DDBJ databases">
        <authorList>
            <person name="Peeters C."/>
        </authorList>
    </citation>
    <scope>NUCLEOTIDE SEQUENCE</scope>
    <source>
        <strain evidence="2">LMG 29321</strain>
    </source>
</reference>
<dbReference type="Proteomes" id="UP000071859">
    <property type="component" value="Unassembled WGS sequence"/>
</dbReference>
<proteinExistence type="predicted"/>
<gene>
    <name evidence="2" type="ORF">AWB78_01123</name>
</gene>
<name>A0A158A2U6_9BURK</name>
<dbReference type="AlphaFoldDB" id="A0A158A2U6"/>
<evidence type="ECO:0000313" key="2">
    <source>
        <dbReference type="EMBL" id="SAK51427.1"/>
    </source>
</evidence>
<dbReference type="InterPro" id="IPR025496">
    <property type="entry name" value="DUF4387"/>
</dbReference>
<sequence length="109" mass="12195">MPAIKDFASVCRSKNAGPFMVTLDIVFETDEIYDRVAATGVLDRELFARLYDVKPEQVQFTPYRAARAFKATLPRVISSGDIGDTDVYGAQQHAPMLDIDIPIELENTR</sequence>
<keyword evidence="3" id="KW-1185">Reference proteome</keyword>
<organism evidence="2 3">
    <name type="scientific">Caballeronia calidae</name>
    <dbReference type="NCBI Taxonomy" id="1777139"/>
    <lineage>
        <taxon>Bacteria</taxon>
        <taxon>Pseudomonadati</taxon>
        <taxon>Pseudomonadota</taxon>
        <taxon>Betaproteobacteria</taxon>
        <taxon>Burkholderiales</taxon>
        <taxon>Burkholderiaceae</taxon>
        <taxon>Caballeronia</taxon>
    </lineage>
</organism>